<name>A0A0D6EN94_SPOSA</name>
<dbReference type="AlphaFoldDB" id="A0A0D6EN94"/>
<dbReference type="SUPFAM" id="SSF54928">
    <property type="entry name" value="RNA-binding domain, RBD"/>
    <property type="match status" value="3"/>
</dbReference>
<evidence type="ECO:0000313" key="6">
    <source>
        <dbReference type="EMBL" id="CEQ41100.1"/>
    </source>
</evidence>
<evidence type="ECO:0000259" key="5">
    <source>
        <dbReference type="PROSITE" id="PS50102"/>
    </source>
</evidence>
<dbReference type="GO" id="GO:0003723">
    <property type="term" value="F:RNA binding"/>
    <property type="evidence" value="ECO:0007669"/>
    <property type="project" value="UniProtKB-UniRule"/>
</dbReference>
<reference evidence="7" key="1">
    <citation type="submission" date="2015-02" db="EMBL/GenBank/DDBJ databases">
        <authorList>
            <person name="Gon?alves P."/>
        </authorList>
    </citation>
    <scope>NUCLEOTIDE SEQUENCE [LARGE SCALE GENOMIC DNA]</scope>
</reference>
<dbReference type="InterPro" id="IPR011990">
    <property type="entry name" value="TPR-like_helical_dom_sf"/>
</dbReference>
<evidence type="ECO:0000256" key="3">
    <source>
        <dbReference type="PROSITE-ProRule" id="PRU00176"/>
    </source>
</evidence>
<accession>A0A0D6EN94</accession>
<dbReference type="InterPro" id="IPR035979">
    <property type="entry name" value="RBD_domain_sf"/>
</dbReference>
<dbReference type="Gene3D" id="3.30.70.330">
    <property type="match status" value="3"/>
</dbReference>
<feature type="domain" description="RRM" evidence="5">
    <location>
        <begin position="830"/>
        <end position="906"/>
    </location>
</feature>
<proteinExistence type="predicted"/>
<evidence type="ECO:0000256" key="2">
    <source>
        <dbReference type="ARBA" id="ARBA00022884"/>
    </source>
</evidence>
<protein>
    <submittedName>
        <fullName evidence="6">SPOSA6832_02767-mRNA-1:cds</fullName>
    </submittedName>
</protein>
<feature type="region of interest" description="Disordered" evidence="4">
    <location>
        <begin position="588"/>
        <end position="631"/>
    </location>
</feature>
<dbReference type="SUPFAM" id="SSF48452">
    <property type="entry name" value="TPR-like"/>
    <property type="match status" value="1"/>
</dbReference>
<dbReference type="Proteomes" id="UP000243876">
    <property type="component" value="Unassembled WGS sequence"/>
</dbReference>
<feature type="compositionally biased region" description="Gly residues" evidence="4">
    <location>
        <begin position="1021"/>
        <end position="1036"/>
    </location>
</feature>
<feature type="compositionally biased region" description="Low complexity" evidence="4">
    <location>
        <begin position="1045"/>
        <end position="1070"/>
    </location>
</feature>
<dbReference type="PROSITE" id="PS50102">
    <property type="entry name" value="RRM"/>
    <property type="match status" value="2"/>
</dbReference>
<feature type="compositionally biased region" description="Basic and acidic residues" evidence="4">
    <location>
        <begin position="592"/>
        <end position="605"/>
    </location>
</feature>
<dbReference type="Pfam" id="PF00076">
    <property type="entry name" value="RRM_1"/>
    <property type="match status" value="2"/>
</dbReference>
<dbReference type="CDD" id="cd00590">
    <property type="entry name" value="RRM_SF"/>
    <property type="match status" value="1"/>
</dbReference>
<dbReference type="InterPro" id="IPR000504">
    <property type="entry name" value="RRM_dom"/>
</dbReference>
<dbReference type="PANTHER" id="PTHR23236:SF119">
    <property type="entry name" value="NUCLEAR RNA-BINDING PROTEIN SART-3"/>
    <property type="match status" value="1"/>
</dbReference>
<evidence type="ECO:0000256" key="1">
    <source>
        <dbReference type="ARBA" id="ARBA00022737"/>
    </source>
</evidence>
<organism evidence="6 7">
    <name type="scientific">Sporidiobolus salmonicolor</name>
    <name type="common">Yeast-like fungus</name>
    <name type="synonym">Sporobolomyces salmonicolor</name>
    <dbReference type="NCBI Taxonomy" id="5005"/>
    <lineage>
        <taxon>Eukaryota</taxon>
        <taxon>Fungi</taxon>
        <taxon>Dikarya</taxon>
        <taxon>Basidiomycota</taxon>
        <taxon>Pucciniomycotina</taxon>
        <taxon>Microbotryomycetes</taxon>
        <taxon>Sporidiobolales</taxon>
        <taxon>Sporidiobolaceae</taxon>
        <taxon>Sporobolomyces</taxon>
    </lineage>
</organism>
<keyword evidence="7" id="KW-1185">Reference proteome</keyword>
<sequence>MADDAVQQYGLVLEQLGASPFNRDLYVQRIALAKQLGLADEVESARTELADRFPLSEAEWSEWIADRKEQLPPTPVPDVEPYVDLLELYRRAVQDYLSIPLLVSFSQWVIAGFYTAQGLSVPPQVEADDEDEQMAPAERKVGEPDPLLGVVFSAEAVREICQEVMSVGGMHLSESTALWNVWRDMEMDLLKARLLPDQLLQVEELYLARLKVPHLNIKQTFDDYSSFVTKYDNDNYEQSLPSASKIYSGPAAKAEERDVAEIKLKAAGYTAQAYLDYIGWECEVKRPDIPLVKALCERAMKSPQKESNPLQVAEKAVRNLPDSASLWGTYFRASEKLQQGSDGVEGLFQRAVATGFFENDMEGTVALYHARAAFHRRELDRTAIEEDGPNAELVGIVLGVLQEGIAKTKQIHKKGDPQHRLEKFMLRVVGLHSRPDLNEMLTTFVLQYERFHMVEEASQLWEELTKLQPYSYAVWYGRADFETRVGNYKRAHDVYVQGCSARGLDYPEYLIDAWMSFENECGTFDDLQFAIIKSKRQKKGLERRRANEAAQAAASAAAAPAAPAIQASTSAAAPASADADSFIASATQAETDSGRKRERSPHDETSAAAKKVKINTPAAEQAPSEPKRDRENSTVFAISPGSMSEEDVRKLFRDCGEIRECKVKVIENKTYAMLEFMDKVRLSPPPPPLFWMTSLIRALPQESVLAAQTKDKKRVNDVEIEVHVAWKSCLYVTNFPEAFDKAAVEKLFEKYGVIFDTRWPSKRFRNTRRFCYVQFSDPVHFCLRHLEISAHAQAALELNGSELEPGHRLGVYISDPGRKKSRTDTDANNRELYIASLSKFVKEDELRKVFEPFGALKGIRLVTDDKGDCKGFAFVEYEDEASAQAALSLNNHELRKRRMAVTIAQPRATEPKVETESRSVRVRGLAPGTEEAIIQQAFEKLAPVRRIIFEAGSTEAVVLLEHAPDVGKVLMHRDSITVDGVPVEVLAEGRQTRTAAGKKPSSAPAKDVPLMPRQASRGRGRVGLAGGRGGRGGRMGLGARPPPAQAATTAEGASTSGESAAVESTAAAGAKSQDDFRALLSKK</sequence>
<evidence type="ECO:0000313" key="7">
    <source>
        <dbReference type="Proteomes" id="UP000243876"/>
    </source>
</evidence>
<dbReference type="EMBL" id="CENE01000011">
    <property type="protein sequence ID" value="CEQ41100.1"/>
    <property type="molecule type" value="Genomic_DNA"/>
</dbReference>
<dbReference type="OrthoDB" id="360390at2759"/>
<feature type="region of interest" description="Disordered" evidence="4">
    <location>
        <begin position="989"/>
        <end position="1083"/>
    </location>
</feature>
<dbReference type="InterPro" id="IPR012677">
    <property type="entry name" value="Nucleotide-bd_a/b_plait_sf"/>
</dbReference>
<dbReference type="PANTHER" id="PTHR23236">
    <property type="entry name" value="EUKARYOTIC TRANSLATION INITIATION FACTOR 4B/4H"/>
    <property type="match status" value="1"/>
</dbReference>
<dbReference type="Gene3D" id="1.25.40.10">
    <property type="entry name" value="Tetratricopeptide repeat domain"/>
    <property type="match status" value="2"/>
</dbReference>
<feature type="domain" description="RRM" evidence="5">
    <location>
        <begin position="728"/>
        <end position="816"/>
    </location>
</feature>
<dbReference type="SMART" id="SM00360">
    <property type="entry name" value="RRM"/>
    <property type="match status" value="3"/>
</dbReference>
<gene>
    <name evidence="6" type="primary">SPOSA6832_02767</name>
</gene>
<evidence type="ECO:0000256" key="4">
    <source>
        <dbReference type="SAM" id="MobiDB-lite"/>
    </source>
</evidence>
<keyword evidence="2 3" id="KW-0694">RNA-binding</keyword>
<keyword evidence="1" id="KW-0677">Repeat</keyword>
<feature type="compositionally biased region" description="Low complexity" evidence="4">
    <location>
        <begin position="995"/>
        <end position="1006"/>
    </location>
</feature>